<proteinExistence type="predicted"/>
<gene>
    <name evidence="3" type="ORF">INF28_08495</name>
</gene>
<keyword evidence="4" id="KW-1185">Reference proteome</keyword>
<dbReference type="SUPFAM" id="SSF52266">
    <property type="entry name" value="SGNH hydrolase"/>
    <property type="match status" value="1"/>
</dbReference>
<dbReference type="EMBL" id="JADCKB010000017">
    <property type="protein sequence ID" value="MBE5040496.1"/>
    <property type="molecule type" value="Genomic_DNA"/>
</dbReference>
<dbReference type="Gene3D" id="2.160.20.110">
    <property type="match status" value="1"/>
</dbReference>
<evidence type="ECO:0000256" key="2">
    <source>
        <dbReference type="SAM" id="SignalP"/>
    </source>
</evidence>
<keyword evidence="2" id="KW-0732">Signal</keyword>
<accession>A0A9D5R8K0</accession>
<dbReference type="AlphaFoldDB" id="A0A9D5R8K0"/>
<keyword evidence="1" id="KW-0175">Coiled coil</keyword>
<protein>
    <recommendedName>
        <fullName evidence="5">SGNH hydrolase-type esterase domain-containing protein</fullName>
    </recommendedName>
</protein>
<sequence length="762" mass="84374">MKKITSLIAAFIMMAAMTAMPMQISAEPGVFSGAGTESDPYLISTKADLEKMNELINSFEEDAADYAAASYKLTANISYGGDEWLPLGGVIPNENESSKTPAFTGNFDGDGHTISDLKISSGGTELTDLIPQYMGFFGNVTGNNDQSKVEIKNLKIKNIKINYANHKMIADGGSTSKRVVSAGAFAGKVDFTSIENCHVENAVVINTTDTRETEGFGGFIGCTRWACVINNCSVKDTKLAAGNAVAIGGFIGQNQSTNLKLKNCYAINVTHDQGEDYGNKSYLNTVYGFGYQQRDLNGAKQDIVNCYSTLGDLQGTYYNESPVYDETKALGVSGVRLANIPESLTGEPPVSSTDFTITAVKSAVDTQNTDDPTRPVQHNTVTVQIDRKDGITTAPNVYVAAYDLDGILMDVEMGNVSEDTTVFKSNVSYDGAEYIKVFVWDDNLRPVANVYAAKVTEFGWMEEIDPETARERKKRLILVGDSLMDNKFKTQGVQYGWEETIQPYINKEKMDCDPNMRHGHGGNDIQMLMEGRYFSFLPKEKWCGWDTIKSRFGVGDYLIVALGTNNQGRLTGSYFNDVDYSNDGKRVDITEANKGTYWARKYDDVQYKEEDVVAWYSEIIDYATAKGTSVIILSPPPAKWSTTKDKSEFSMDYNESNYPMKEAREAIIRVVEKYESNDKVNFIDVSTLYSDALNKYMEVNKKTMNVVSATENQDGTWTPGLLYTDHFHLTKDGSDLLAETIAKELKNIEGMEDYINYPLASE</sequence>
<dbReference type="Proteomes" id="UP000806542">
    <property type="component" value="Unassembled WGS sequence"/>
</dbReference>
<evidence type="ECO:0000256" key="1">
    <source>
        <dbReference type="SAM" id="Coils"/>
    </source>
</evidence>
<reference evidence="3" key="1">
    <citation type="submission" date="2020-10" db="EMBL/GenBank/DDBJ databases">
        <title>ChiBAC.</title>
        <authorList>
            <person name="Zenner C."/>
            <person name="Hitch T.C.A."/>
            <person name="Clavel T."/>
        </authorList>
    </citation>
    <scope>NUCLEOTIDE SEQUENCE</scope>
    <source>
        <strain evidence="3">DSM 107454</strain>
    </source>
</reference>
<comment type="caution">
    <text evidence="3">The sequence shown here is derived from an EMBL/GenBank/DDBJ whole genome shotgun (WGS) entry which is preliminary data.</text>
</comment>
<feature type="coiled-coil region" evidence="1">
    <location>
        <begin position="42"/>
        <end position="69"/>
    </location>
</feature>
<evidence type="ECO:0000313" key="3">
    <source>
        <dbReference type="EMBL" id="MBE5040496.1"/>
    </source>
</evidence>
<evidence type="ECO:0000313" key="4">
    <source>
        <dbReference type="Proteomes" id="UP000806542"/>
    </source>
</evidence>
<dbReference type="RefSeq" id="WP_226393049.1">
    <property type="nucleotide sequence ID" value="NZ_JADCKB010000017.1"/>
</dbReference>
<organism evidence="3 4">
    <name type="scientific">Ructibacterium gallinarum</name>
    <dbReference type="NCBI Taxonomy" id="2779355"/>
    <lineage>
        <taxon>Bacteria</taxon>
        <taxon>Bacillati</taxon>
        <taxon>Bacillota</taxon>
        <taxon>Clostridia</taxon>
        <taxon>Eubacteriales</taxon>
        <taxon>Oscillospiraceae</taxon>
        <taxon>Ructibacterium</taxon>
    </lineage>
</organism>
<name>A0A9D5R8K0_9FIRM</name>
<dbReference type="InterPro" id="IPR036514">
    <property type="entry name" value="SGNH_hydro_sf"/>
</dbReference>
<evidence type="ECO:0008006" key="5">
    <source>
        <dbReference type="Google" id="ProtNLM"/>
    </source>
</evidence>
<feature type="chain" id="PRO_5039528611" description="SGNH hydrolase-type esterase domain-containing protein" evidence="2">
    <location>
        <begin position="22"/>
        <end position="762"/>
    </location>
</feature>
<feature type="signal peptide" evidence="2">
    <location>
        <begin position="1"/>
        <end position="21"/>
    </location>
</feature>
<dbReference type="Gene3D" id="3.40.50.1110">
    <property type="entry name" value="SGNH hydrolase"/>
    <property type="match status" value="1"/>
</dbReference>